<dbReference type="Proteomes" id="UP001162483">
    <property type="component" value="Unassembled WGS sequence"/>
</dbReference>
<organism evidence="1 2">
    <name type="scientific">Staurois parvus</name>
    <dbReference type="NCBI Taxonomy" id="386267"/>
    <lineage>
        <taxon>Eukaryota</taxon>
        <taxon>Metazoa</taxon>
        <taxon>Chordata</taxon>
        <taxon>Craniata</taxon>
        <taxon>Vertebrata</taxon>
        <taxon>Euteleostomi</taxon>
        <taxon>Amphibia</taxon>
        <taxon>Batrachia</taxon>
        <taxon>Anura</taxon>
        <taxon>Neobatrachia</taxon>
        <taxon>Ranoidea</taxon>
        <taxon>Ranidae</taxon>
        <taxon>Staurois</taxon>
    </lineage>
</organism>
<gene>
    <name evidence="1" type="ORF">SPARVUS_LOCUS12226065</name>
</gene>
<sequence>MEGIVAHCWCQWEEFAPSLVLIGVIVPHGWCHWKELYPSTGVSGRNCALL</sequence>
<comment type="caution">
    <text evidence="1">The sequence shown here is derived from an EMBL/GenBank/DDBJ whole genome shotgun (WGS) entry which is preliminary data.</text>
</comment>
<name>A0ABN9FLT8_9NEOB</name>
<accession>A0ABN9FLT8</accession>
<proteinExistence type="predicted"/>
<keyword evidence="2" id="KW-1185">Reference proteome</keyword>
<evidence type="ECO:0000313" key="1">
    <source>
        <dbReference type="EMBL" id="CAI9597276.1"/>
    </source>
</evidence>
<reference evidence="1" key="1">
    <citation type="submission" date="2023-05" db="EMBL/GenBank/DDBJ databases">
        <authorList>
            <person name="Stuckert A."/>
        </authorList>
    </citation>
    <scope>NUCLEOTIDE SEQUENCE</scope>
</reference>
<evidence type="ECO:0000313" key="2">
    <source>
        <dbReference type="Proteomes" id="UP001162483"/>
    </source>
</evidence>
<protein>
    <submittedName>
        <fullName evidence="1">Uncharacterized protein</fullName>
    </submittedName>
</protein>
<dbReference type="EMBL" id="CATNWA010017008">
    <property type="protein sequence ID" value="CAI9597276.1"/>
    <property type="molecule type" value="Genomic_DNA"/>
</dbReference>